<sequence length="169" mass="18805">MIRFTATIRKFDEQGEKTGWTYIEVPQDLADQLKPNTKTSYRVKGKLDKHSIAGVAMLPMGAGTFIIPLNATMRKAIGKKKGAMLDVQLAVDNMPLQPPPGFMECLADEPQAKAFYESMKLSHRNYFIKWMGGVKSEAAQAKRIAQVITALSRGQNFVEMIRSAKAARL</sequence>
<protein>
    <submittedName>
        <fullName evidence="2">DUF1905 domain-containing protein</fullName>
    </submittedName>
</protein>
<evidence type="ECO:0000313" key="2">
    <source>
        <dbReference type="EMBL" id="NCI50672.1"/>
    </source>
</evidence>
<evidence type="ECO:0000313" key="3">
    <source>
        <dbReference type="Proteomes" id="UP000753802"/>
    </source>
</evidence>
<dbReference type="RefSeq" id="WP_161818988.1">
    <property type="nucleotide sequence ID" value="NZ_JAACJS010000015.1"/>
</dbReference>
<dbReference type="EMBL" id="JAACJS010000015">
    <property type="protein sequence ID" value="NCI50672.1"/>
    <property type="molecule type" value="Genomic_DNA"/>
</dbReference>
<accession>A0ABW9ZU53</accession>
<dbReference type="SUPFAM" id="SSF141694">
    <property type="entry name" value="AF2212/PG0164-like"/>
    <property type="match status" value="1"/>
</dbReference>
<keyword evidence="1" id="KW-0472">Membrane</keyword>
<organism evidence="2 3">
    <name type="scientific">Sediminibacterium roseum</name>
    <dbReference type="NCBI Taxonomy" id="1978412"/>
    <lineage>
        <taxon>Bacteria</taxon>
        <taxon>Pseudomonadati</taxon>
        <taxon>Bacteroidota</taxon>
        <taxon>Chitinophagia</taxon>
        <taxon>Chitinophagales</taxon>
        <taxon>Chitinophagaceae</taxon>
        <taxon>Sediminibacterium</taxon>
    </lineage>
</organism>
<reference evidence="2 3" key="1">
    <citation type="submission" date="2020-01" db="EMBL/GenBank/DDBJ databases">
        <title>Genome analysis.</title>
        <authorList>
            <person name="Wu S."/>
            <person name="Wang G."/>
        </authorList>
    </citation>
    <scope>NUCLEOTIDE SEQUENCE [LARGE SCALE GENOMIC DNA]</scope>
    <source>
        <strain evidence="2 3">SYL130</strain>
    </source>
</reference>
<dbReference type="InterPro" id="IPR037079">
    <property type="entry name" value="AF2212/PG0164-like_sf"/>
</dbReference>
<name>A0ABW9ZU53_9BACT</name>
<dbReference type="Pfam" id="PF13376">
    <property type="entry name" value="OmdA"/>
    <property type="match status" value="1"/>
</dbReference>
<dbReference type="Gene3D" id="2.40.30.100">
    <property type="entry name" value="AF2212/PG0164-like"/>
    <property type="match status" value="1"/>
</dbReference>
<dbReference type="Proteomes" id="UP000753802">
    <property type="component" value="Unassembled WGS sequence"/>
</dbReference>
<feature type="transmembrane region" description="Helical" evidence="1">
    <location>
        <begin position="51"/>
        <end position="71"/>
    </location>
</feature>
<keyword evidence="1" id="KW-1133">Transmembrane helix</keyword>
<evidence type="ECO:0000256" key="1">
    <source>
        <dbReference type="SAM" id="Phobius"/>
    </source>
</evidence>
<dbReference type="Pfam" id="PF08922">
    <property type="entry name" value="DUF1905"/>
    <property type="match status" value="1"/>
</dbReference>
<dbReference type="InterPro" id="IPR015018">
    <property type="entry name" value="DUF1905"/>
</dbReference>
<keyword evidence="3" id="KW-1185">Reference proteome</keyword>
<gene>
    <name evidence="2" type="ORF">GWC95_12110</name>
</gene>
<proteinExistence type="predicted"/>
<keyword evidence="1" id="KW-0812">Transmembrane</keyword>
<comment type="caution">
    <text evidence="2">The sequence shown here is derived from an EMBL/GenBank/DDBJ whole genome shotgun (WGS) entry which is preliminary data.</text>
</comment>